<keyword evidence="7" id="KW-0325">Glycoprotein</keyword>
<dbReference type="PANTHER" id="PTHR11848">
    <property type="entry name" value="TGF-BETA FAMILY"/>
    <property type="match status" value="1"/>
</dbReference>
<feature type="signal peptide" evidence="9">
    <location>
        <begin position="1"/>
        <end position="18"/>
    </location>
</feature>
<dbReference type="EMBL" id="CP090893">
    <property type="protein sequence ID" value="ULT98330.1"/>
    <property type="molecule type" value="Genomic_DNA"/>
</dbReference>
<dbReference type="SMART" id="SM00204">
    <property type="entry name" value="TGFB"/>
    <property type="match status" value="1"/>
</dbReference>
<evidence type="ECO:0000256" key="5">
    <source>
        <dbReference type="ARBA" id="ARBA00023030"/>
    </source>
</evidence>
<keyword evidence="3" id="KW-0964">Secreted</keyword>
<evidence type="ECO:0000256" key="2">
    <source>
        <dbReference type="ARBA" id="ARBA00006656"/>
    </source>
</evidence>
<name>A0AAE9D849_CAEBR</name>
<gene>
    <name evidence="11" type="ORF">L3Y34_000016</name>
</gene>
<evidence type="ECO:0000256" key="4">
    <source>
        <dbReference type="ARBA" id="ARBA00022729"/>
    </source>
</evidence>
<dbReference type="OMA" id="CNACMWR"/>
<dbReference type="InterPro" id="IPR017948">
    <property type="entry name" value="TGFb_CS"/>
</dbReference>
<evidence type="ECO:0000256" key="6">
    <source>
        <dbReference type="ARBA" id="ARBA00023157"/>
    </source>
</evidence>
<evidence type="ECO:0000256" key="3">
    <source>
        <dbReference type="ARBA" id="ARBA00022525"/>
    </source>
</evidence>
<evidence type="ECO:0000256" key="1">
    <source>
        <dbReference type="ARBA" id="ARBA00004613"/>
    </source>
</evidence>
<dbReference type="InterPro" id="IPR015615">
    <property type="entry name" value="TGF-beta-rel"/>
</dbReference>
<feature type="chain" id="PRO_5042132867" description="TGF-beta family profile domain-containing protein" evidence="9">
    <location>
        <begin position="19"/>
        <end position="376"/>
    </location>
</feature>
<keyword evidence="6" id="KW-1015">Disulfide bond</keyword>
<evidence type="ECO:0000256" key="7">
    <source>
        <dbReference type="ARBA" id="ARBA00023180"/>
    </source>
</evidence>
<sequence>MKWILLLLLTDVVVQTSAKTVGQLDDDKKGCGKDKACLETLKAYRTREVLERIIEQLPGAPISDAAVQIDPELRKMYVDFYEDERHKNSDFNRQDVDTYFYSAKDPFDGEDSSQMVAMFDVTQDLEKKYEILEAKLMVSTTLPTYSRNILDDVRVQVFEKNRDNSLGELVKTQSFRITGGERITIDLPVGAAKRWFESSGSFHGIFVSAMLEQHNIAVHPQQETKDSEKMILQLSLRNKEFVGQSTNSTLRRSRRSPSAAICATSQPSEGCCLYDLIVEFNKIGWDWVIAPPRYNAFMCRGQCEKNAHHLLNDFGHARIMRAANSIYSVANMDLTSLGLCCHASEFDYLKVIYLNQQGVINVANLNGMVANRCGCS</sequence>
<dbReference type="KEGG" id="cbr:CBG_24910"/>
<protein>
    <recommendedName>
        <fullName evidence="10">TGF-beta family profile domain-containing protein</fullName>
    </recommendedName>
</protein>
<evidence type="ECO:0000313" key="12">
    <source>
        <dbReference type="Proteomes" id="UP000827892"/>
    </source>
</evidence>
<evidence type="ECO:0000256" key="9">
    <source>
        <dbReference type="SAM" id="SignalP"/>
    </source>
</evidence>
<dbReference type="Gene3D" id="2.10.90.10">
    <property type="entry name" value="Cystine-knot cytokines"/>
    <property type="match status" value="1"/>
</dbReference>
<comment type="subcellular location">
    <subcellularLocation>
        <location evidence="1">Secreted</location>
    </subcellularLocation>
</comment>
<dbReference type="CDD" id="cd19378">
    <property type="entry name" value="TGF_beta_DAF7"/>
    <property type="match status" value="1"/>
</dbReference>
<dbReference type="GO" id="GO:0005576">
    <property type="term" value="C:extracellular region"/>
    <property type="evidence" value="ECO:0007669"/>
    <property type="project" value="UniProtKB-SubCell"/>
</dbReference>
<dbReference type="PROSITE" id="PS51362">
    <property type="entry name" value="TGF_BETA_2"/>
    <property type="match status" value="1"/>
</dbReference>
<dbReference type="InterPro" id="IPR029034">
    <property type="entry name" value="Cystine-knot_cytokine"/>
</dbReference>
<dbReference type="Proteomes" id="UP000827892">
    <property type="component" value="Chromosome III"/>
</dbReference>
<dbReference type="PANTHER" id="PTHR11848:SF303">
    <property type="entry name" value="DAUER LARVA DEVELOPMENT REGULATORY GROWTH FACTOR DAF-7"/>
    <property type="match status" value="1"/>
</dbReference>
<reference evidence="11 12" key="1">
    <citation type="submission" date="2022-05" db="EMBL/GenBank/DDBJ databases">
        <title>Chromosome-level reference genomes for two strains of Caenorhabditis briggsae: an improved platform for comparative genomics.</title>
        <authorList>
            <person name="Stevens L."/>
            <person name="Andersen E.C."/>
        </authorList>
    </citation>
    <scope>NUCLEOTIDE SEQUENCE [LARGE SCALE GENOMIC DNA]</scope>
    <source>
        <strain evidence="11">QX1410_ONT</strain>
        <tissue evidence="11">Whole-organism</tissue>
    </source>
</reference>
<proteinExistence type="inferred from homology"/>
<keyword evidence="4 9" id="KW-0732">Signal</keyword>
<dbReference type="Pfam" id="PF00019">
    <property type="entry name" value="TGF_beta"/>
    <property type="match status" value="1"/>
</dbReference>
<evidence type="ECO:0000256" key="8">
    <source>
        <dbReference type="RuleBase" id="RU000354"/>
    </source>
</evidence>
<comment type="similarity">
    <text evidence="2 8">Belongs to the TGF-beta family.</text>
</comment>
<dbReference type="GO" id="GO:0008083">
    <property type="term" value="F:growth factor activity"/>
    <property type="evidence" value="ECO:0007669"/>
    <property type="project" value="UniProtKB-KW"/>
</dbReference>
<accession>A0AAE9D849</accession>
<dbReference type="SUPFAM" id="SSF57501">
    <property type="entry name" value="Cystine-knot cytokines"/>
    <property type="match status" value="1"/>
</dbReference>
<dbReference type="FunFam" id="2.10.90.10:FF:000012">
    <property type="entry name" value="Growth/differentiation factor 9 (Predicted)"/>
    <property type="match status" value="1"/>
</dbReference>
<evidence type="ECO:0000313" key="11">
    <source>
        <dbReference type="EMBL" id="ULT98330.1"/>
    </source>
</evidence>
<dbReference type="PROSITE" id="PS00250">
    <property type="entry name" value="TGF_BETA_1"/>
    <property type="match status" value="1"/>
</dbReference>
<dbReference type="AlphaFoldDB" id="A0AAE9D849"/>
<organism evidence="11 12">
    <name type="scientific">Caenorhabditis briggsae</name>
    <dbReference type="NCBI Taxonomy" id="6238"/>
    <lineage>
        <taxon>Eukaryota</taxon>
        <taxon>Metazoa</taxon>
        <taxon>Ecdysozoa</taxon>
        <taxon>Nematoda</taxon>
        <taxon>Chromadorea</taxon>
        <taxon>Rhabditida</taxon>
        <taxon>Rhabditina</taxon>
        <taxon>Rhabditomorpha</taxon>
        <taxon>Rhabditoidea</taxon>
        <taxon>Rhabditidae</taxon>
        <taxon>Peloderinae</taxon>
        <taxon>Caenorhabditis</taxon>
    </lineage>
</organism>
<feature type="domain" description="TGF-beta family profile" evidence="10">
    <location>
        <begin position="252"/>
        <end position="376"/>
    </location>
</feature>
<dbReference type="InterPro" id="IPR001839">
    <property type="entry name" value="TGF-b_C"/>
</dbReference>
<evidence type="ECO:0000259" key="10">
    <source>
        <dbReference type="PROSITE" id="PS51362"/>
    </source>
</evidence>
<keyword evidence="5 8" id="KW-0339">Growth factor</keyword>